<dbReference type="PANTHER" id="PTHR12128">
    <property type="entry name" value="DIHYDRODIPICOLINATE SYNTHASE"/>
    <property type="match status" value="1"/>
</dbReference>
<name>A0ABT6ZKX8_9ACTN</name>
<keyword evidence="5" id="KW-1185">Reference proteome</keyword>
<dbReference type="SMART" id="SM01130">
    <property type="entry name" value="DHDPS"/>
    <property type="match status" value="1"/>
</dbReference>
<dbReference type="PRINTS" id="PR00146">
    <property type="entry name" value="DHPICSNTHASE"/>
</dbReference>
<sequence>MTETTESPLFEGIYCPSITVTDEHGQMDFDLWGRHLDHLVEAGVDGVLVFGSIGEFYSFTLFEKMKAIQFAGTHLAGRCQLLVGVGSTSMDETITLCEAAERAGAAAVVAVCPYYFGPSDDAAIAYYQAIAASCSLPIILYNFPARTGNDLSPELVSRIVATVPQVKGIKDTVDTISHTRKVIAAVRPMNPGFSVLSGFDEYYLPNRIAGGNGVLCGLTNVEPETLVAMHRAYQAGDMDEAVACAARVSKLMELYDQADLFISAVKGGVKAKGLPICTRIAEPAVQLTDEQYAAVEALLG</sequence>
<evidence type="ECO:0000313" key="5">
    <source>
        <dbReference type="Proteomes" id="UP001431693"/>
    </source>
</evidence>
<keyword evidence="1 3" id="KW-0456">Lyase</keyword>
<dbReference type="PIRSF" id="PIRSF001365">
    <property type="entry name" value="DHDPS"/>
    <property type="match status" value="1"/>
</dbReference>
<gene>
    <name evidence="4" type="ORF">QJ043_06410</name>
</gene>
<dbReference type="PROSITE" id="PS00666">
    <property type="entry name" value="DHDPS_2"/>
    <property type="match status" value="1"/>
</dbReference>
<evidence type="ECO:0000256" key="3">
    <source>
        <dbReference type="PIRNR" id="PIRNR001365"/>
    </source>
</evidence>
<protein>
    <submittedName>
        <fullName evidence="4">Dihydrodipicolinate synthase family protein</fullName>
        <ecNumber evidence="4">4.1.3.3</ecNumber>
        <ecNumber evidence="4">4.2.1.41</ecNumber>
        <ecNumber evidence="4">4.3.3.7</ecNumber>
    </submittedName>
</protein>
<dbReference type="GO" id="GO:0008747">
    <property type="term" value="F:N-acetylneuraminate lyase activity"/>
    <property type="evidence" value="ECO:0007669"/>
    <property type="project" value="UniProtKB-EC"/>
</dbReference>
<reference evidence="4" key="1">
    <citation type="submission" date="2023-05" db="EMBL/GenBank/DDBJ databases">
        <title>[olsenella] sp. nov., isolated from a pig farm feces dump.</title>
        <authorList>
            <person name="Chang Y.-H."/>
        </authorList>
    </citation>
    <scope>NUCLEOTIDE SEQUENCE</scope>
    <source>
        <strain evidence="4">YH-ols2217</strain>
    </source>
</reference>
<organism evidence="4 5">
    <name type="scientific">Kribbibacterium absianum</name>
    <dbReference type="NCBI Taxonomy" id="3044210"/>
    <lineage>
        <taxon>Bacteria</taxon>
        <taxon>Bacillati</taxon>
        <taxon>Actinomycetota</taxon>
        <taxon>Coriobacteriia</taxon>
        <taxon>Coriobacteriales</taxon>
        <taxon>Kribbibacteriaceae</taxon>
        <taxon>Kribbibacterium</taxon>
    </lineage>
</organism>
<comment type="similarity">
    <text evidence="3">Belongs to the DapA family.</text>
</comment>
<dbReference type="EC" id="4.3.3.7" evidence="4"/>
<dbReference type="EC" id="4.1.3.3" evidence="4"/>
<dbReference type="EC" id="4.2.1.41" evidence="4"/>
<accession>A0ABT6ZKX8</accession>
<dbReference type="EMBL" id="JASJEX010000003">
    <property type="protein sequence ID" value="MDJ1129709.1"/>
    <property type="molecule type" value="Genomic_DNA"/>
</dbReference>
<dbReference type="Pfam" id="PF00701">
    <property type="entry name" value="DHDPS"/>
    <property type="match status" value="1"/>
</dbReference>
<dbReference type="InterPro" id="IPR002220">
    <property type="entry name" value="DapA-like"/>
</dbReference>
<dbReference type="InterPro" id="IPR013785">
    <property type="entry name" value="Aldolase_TIM"/>
</dbReference>
<dbReference type="Proteomes" id="UP001431693">
    <property type="component" value="Unassembled WGS sequence"/>
</dbReference>
<comment type="caution">
    <text evidence="4">The sequence shown here is derived from an EMBL/GenBank/DDBJ whole genome shotgun (WGS) entry which is preliminary data.</text>
</comment>
<evidence type="ECO:0000313" key="4">
    <source>
        <dbReference type="EMBL" id="MDJ1129709.1"/>
    </source>
</evidence>
<dbReference type="InterPro" id="IPR020625">
    <property type="entry name" value="Schiff_base-form_aldolases_AS"/>
</dbReference>
<dbReference type="GO" id="GO:0008840">
    <property type="term" value="F:4-hydroxy-tetrahydrodipicolinate synthase activity"/>
    <property type="evidence" value="ECO:0007669"/>
    <property type="project" value="UniProtKB-EC"/>
</dbReference>
<proteinExistence type="inferred from homology"/>
<dbReference type="RefSeq" id="WP_283712831.1">
    <property type="nucleotide sequence ID" value="NZ_JASJEW010000002.1"/>
</dbReference>
<keyword evidence="2" id="KW-0704">Schiff base</keyword>
<dbReference type="Gene3D" id="3.20.20.70">
    <property type="entry name" value="Aldolase class I"/>
    <property type="match status" value="1"/>
</dbReference>
<evidence type="ECO:0000256" key="1">
    <source>
        <dbReference type="ARBA" id="ARBA00023239"/>
    </source>
</evidence>
<dbReference type="GO" id="GO:0047448">
    <property type="term" value="F:5-dehydro-4-deoxyglucarate dehydratase activity"/>
    <property type="evidence" value="ECO:0007669"/>
    <property type="project" value="UniProtKB-EC"/>
</dbReference>
<dbReference type="CDD" id="cd00408">
    <property type="entry name" value="DHDPS-like"/>
    <property type="match status" value="1"/>
</dbReference>
<evidence type="ECO:0000256" key="2">
    <source>
        <dbReference type="ARBA" id="ARBA00023270"/>
    </source>
</evidence>
<dbReference type="PANTHER" id="PTHR12128:SF28">
    <property type="entry name" value="2-DEHYDRO-3-DEOXY-D-GLUCONATE ALDOLASE YAGE-RELATED"/>
    <property type="match status" value="1"/>
</dbReference>
<dbReference type="SUPFAM" id="SSF51569">
    <property type="entry name" value="Aldolase"/>
    <property type="match status" value="1"/>
</dbReference>